<evidence type="ECO:0000313" key="12">
    <source>
        <dbReference type="EMBL" id="CRG99550.1"/>
    </source>
</evidence>
<gene>
    <name evidence="12" type="primary">MAS1</name>
    <name evidence="12" type="ORF">PRELSG_0731500</name>
</gene>
<sequence length="477" mass="54865">MFKKKFQNIISVINKKNVFSRNYNSYNLAQEIINQPITKVSELPNKLKIATVKNSCEIPTIGIWISSGSKYENKFNNGVAHFLEHMIFKGTKKRNRIQLEKEIENMGAHLNAYTAREQTGYYCKCFKEDIKWCIELLSDILTNSVFDENLIEMEKHVILREMEEVEKSKDEVIFDKLHMTAFRDHPLGYTILGPVENIKNMKRQDIIKYIQKNYTSDRMVLCAVGDVDHEEVVKLAEKNFSHLKPQQKSILKSLDEKPFFCGSEIIIRDDDSGPSAHVAVAFEGVEWKSPDSITFMLMQCIIGSYKKNEEGVLPGKLSANRTINNICNKMTVGCADYFTSFNTCYNNTGLFGFYVQCDEVAVEHALGELMFGITSLSYSITDEEVELAKIQLKTQLISMFESSSTLAEEVSRQILVYGRKITLAEFILRLNEIDTEEVKRVAWKYLHDRDIAVAAIGALHGMPQYTDLRQKTYWLRY</sequence>
<dbReference type="Pfam" id="PF00675">
    <property type="entry name" value="Peptidase_M16"/>
    <property type="match status" value="1"/>
</dbReference>
<evidence type="ECO:0000256" key="8">
    <source>
        <dbReference type="ARBA" id="ARBA00023128"/>
    </source>
</evidence>
<keyword evidence="8" id="KW-0496">Mitochondrion</keyword>
<dbReference type="Proteomes" id="UP000220158">
    <property type="component" value="Chromosome 7"/>
</dbReference>
<dbReference type="GO" id="GO:0006508">
    <property type="term" value="P:proteolysis"/>
    <property type="evidence" value="ECO:0007669"/>
    <property type="project" value="UniProtKB-KW"/>
</dbReference>
<protein>
    <submittedName>
        <fullName evidence="12">Mitochondrial-processing peptidase subunit beta, putative</fullName>
        <ecNumber evidence="12">3.4.24.64</ecNumber>
    </submittedName>
</protein>
<dbReference type="InterPro" id="IPR001431">
    <property type="entry name" value="Pept_M16_Zn_BS"/>
</dbReference>
<dbReference type="VEuPathDB" id="PlasmoDB:PRELSG_0731500"/>
<accession>A0A1J1H3R7</accession>
<dbReference type="RefSeq" id="XP_028532555.1">
    <property type="nucleotide sequence ID" value="XM_028676025.1"/>
</dbReference>
<dbReference type="PANTHER" id="PTHR11851">
    <property type="entry name" value="METALLOPROTEASE"/>
    <property type="match status" value="1"/>
</dbReference>
<dbReference type="GO" id="GO:0005739">
    <property type="term" value="C:mitochondrion"/>
    <property type="evidence" value="ECO:0007669"/>
    <property type="project" value="UniProtKB-SubCell"/>
</dbReference>
<dbReference type="Pfam" id="PF05193">
    <property type="entry name" value="Peptidase_M16_C"/>
    <property type="match status" value="1"/>
</dbReference>
<reference evidence="12 13" key="1">
    <citation type="submission" date="2015-04" db="EMBL/GenBank/DDBJ databases">
        <authorList>
            <consortium name="Pathogen Informatics"/>
        </authorList>
    </citation>
    <scope>NUCLEOTIDE SEQUENCE [LARGE SCALE GENOMIC DNA]</scope>
    <source>
        <strain evidence="12 13">SGS1</strain>
    </source>
</reference>
<name>A0A1J1H3R7_PLARL</name>
<keyword evidence="4" id="KW-0479">Metal-binding</keyword>
<comment type="similarity">
    <text evidence="9">Belongs to the peptidase M16 family.</text>
</comment>
<dbReference type="GeneID" id="39735652"/>
<dbReference type="PANTHER" id="PTHR11851:SF149">
    <property type="entry name" value="GH01077P"/>
    <property type="match status" value="1"/>
</dbReference>
<keyword evidence="7" id="KW-0482">Metalloprotease</keyword>
<dbReference type="EMBL" id="LN835302">
    <property type="protein sequence ID" value="CRG99550.1"/>
    <property type="molecule type" value="Genomic_DNA"/>
</dbReference>
<dbReference type="FunFam" id="3.30.830.10:FF:000044">
    <property type="entry name" value="Mitochondrial-processing peptidase subunit beta, putative"/>
    <property type="match status" value="1"/>
</dbReference>
<keyword evidence="6" id="KW-0862">Zinc</keyword>
<feature type="domain" description="Peptidase M16 N-terminal" evidence="10">
    <location>
        <begin position="49"/>
        <end position="194"/>
    </location>
</feature>
<dbReference type="AlphaFoldDB" id="A0A1J1H3R7"/>
<comment type="subcellular location">
    <subcellularLocation>
        <location evidence="2">Mitochondrion</location>
    </subcellularLocation>
</comment>
<dbReference type="InterPro" id="IPR050361">
    <property type="entry name" value="MPP/UQCRC_Complex"/>
</dbReference>
<evidence type="ECO:0000256" key="2">
    <source>
        <dbReference type="ARBA" id="ARBA00004173"/>
    </source>
</evidence>
<keyword evidence="3" id="KW-0645">Protease</keyword>
<dbReference type="InterPro" id="IPR011765">
    <property type="entry name" value="Pept_M16_N"/>
</dbReference>
<evidence type="ECO:0000313" key="13">
    <source>
        <dbReference type="Proteomes" id="UP000220158"/>
    </source>
</evidence>
<dbReference type="InterPro" id="IPR011249">
    <property type="entry name" value="Metalloenz_LuxS/M16"/>
</dbReference>
<evidence type="ECO:0000256" key="3">
    <source>
        <dbReference type="ARBA" id="ARBA00022670"/>
    </source>
</evidence>
<evidence type="ECO:0000259" key="10">
    <source>
        <dbReference type="Pfam" id="PF00675"/>
    </source>
</evidence>
<dbReference type="SUPFAM" id="SSF63411">
    <property type="entry name" value="LuxS/MPP-like metallohydrolase"/>
    <property type="match status" value="2"/>
</dbReference>
<keyword evidence="13" id="KW-1185">Reference proteome</keyword>
<dbReference type="FunFam" id="3.30.830.10:FF:000008">
    <property type="entry name" value="Mitochondrial-processing peptidase subunit beta"/>
    <property type="match status" value="1"/>
</dbReference>
<evidence type="ECO:0000256" key="6">
    <source>
        <dbReference type="ARBA" id="ARBA00022833"/>
    </source>
</evidence>
<evidence type="ECO:0000259" key="11">
    <source>
        <dbReference type="Pfam" id="PF05193"/>
    </source>
</evidence>
<dbReference type="OrthoDB" id="10251424at2759"/>
<evidence type="ECO:0000256" key="4">
    <source>
        <dbReference type="ARBA" id="ARBA00022723"/>
    </source>
</evidence>
<evidence type="ECO:0000256" key="5">
    <source>
        <dbReference type="ARBA" id="ARBA00022801"/>
    </source>
</evidence>
<dbReference type="PROSITE" id="PS00143">
    <property type="entry name" value="INSULINASE"/>
    <property type="match status" value="1"/>
</dbReference>
<dbReference type="GO" id="GO:0004222">
    <property type="term" value="F:metalloendopeptidase activity"/>
    <property type="evidence" value="ECO:0007669"/>
    <property type="project" value="UniProtKB-EC"/>
</dbReference>
<dbReference type="KEGG" id="prel:PRELSG_0731500"/>
<evidence type="ECO:0000256" key="9">
    <source>
        <dbReference type="RuleBase" id="RU004447"/>
    </source>
</evidence>
<dbReference type="EC" id="3.4.24.64" evidence="12"/>
<dbReference type="InterPro" id="IPR007863">
    <property type="entry name" value="Peptidase_M16_C"/>
</dbReference>
<evidence type="ECO:0000256" key="7">
    <source>
        <dbReference type="ARBA" id="ARBA00023049"/>
    </source>
</evidence>
<evidence type="ECO:0000256" key="1">
    <source>
        <dbReference type="ARBA" id="ARBA00001947"/>
    </source>
</evidence>
<proteinExistence type="inferred from homology"/>
<organism evidence="12 13">
    <name type="scientific">Plasmodium relictum</name>
    <dbReference type="NCBI Taxonomy" id="85471"/>
    <lineage>
        <taxon>Eukaryota</taxon>
        <taxon>Sar</taxon>
        <taxon>Alveolata</taxon>
        <taxon>Apicomplexa</taxon>
        <taxon>Aconoidasida</taxon>
        <taxon>Haemosporida</taxon>
        <taxon>Plasmodiidae</taxon>
        <taxon>Plasmodium</taxon>
        <taxon>Plasmodium (Haemamoeba)</taxon>
    </lineage>
</organism>
<comment type="cofactor">
    <cofactor evidence="1">
        <name>Zn(2+)</name>
        <dbReference type="ChEBI" id="CHEBI:29105"/>
    </cofactor>
</comment>
<keyword evidence="5 12" id="KW-0378">Hydrolase</keyword>
<dbReference type="GO" id="GO:0046872">
    <property type="term" value="F:metal ion binding"/>
    <property type="evidence" value="ECO:0007669"/>
    <property type="project" value="UniProtKB-KW"/>
</dbReference>
<dbReference type="Gene3D" id="3.30.830.10">
    <property type="entry name" value="Metalloenzyme, LuxS/M16 peptidase-like"/>
    <property type="match status" value="2"/>
</dbReference>
<dbReference type="OMA" id="IDVVCDM"/>
<feature type="domain" description="Peptidase M16 C-terminal" evidence="11">
    <location>
        <begin position="201"/>
        <end position="392"/>
    </location>
</feature>